<organism evidence="3 4">
    <name type="scientific">Quadrisphaera setariae</name>
    <dbReference type="NCBI Taxonomy" id="2593304"/>
    <lineage>
        <taxon>Bacteria</taxon>
        <taxon>Bacillati</taxon>
        <taxon>Actinomycetota</taxon>
        <taxon>Actinomycetes</taxon>
        <taxon>Kineosporiales</taxon>
        <taxon>Kineosporiaceae</taxon>
        <taxon>Quadrisphaera</taxon>
    </lineage>
</organism>
<name>A0A5C8ZDB1_9ACTN</name>
<sequence length="120" mass="12900">MSAPDERPAQEPRQHPEQLERPEPPRRVLVRRSPRYGVFLVGGAAVGAVVALGLTFSEPETQYGYASTLGYLVVALGLLGALVGGVAAVVAGAVLERQQRRQDAAEAARQQGRQQGRQRD</sequence>
<keyword evidence="4" id="KW-1185">Reference proteome</keyword>
<evidence type="ECO:0000313" key="3">
    <source>
        <dbReference type="EMBL" id="TXR56075.1"/>
    </source>
</evidence>
<feature type="transmembrane region" description="Helical" evidence="2">
    <location>
        <begin position="36"/>
        <end position="57"/>
    </location>
</feature>
<dbReference type="AlphaFoldDB" id="A0A5C8ZDB1"/>
<feature type="region of interest" description="Disordered" evidence="1">
    <location>
        <begin position="1"/>
        <end position="27"/>
    </location>
</feature>
<evidence type="ECO:0000313" key="4">
    <source>
        <dbReference type="Proteomes" id="UP000321234"/>
    </source>
</evidence>
<gene>
    <name evidence="3" type="ORF">FMM08_11575</name>
</gene>
<dbReference type="EMBL" id="VKAC01000006">
    <property type="protein sequence ID" value="TXR56075.1"/>
    <property type="molecule type" value="Genomic_DNA"/>
</dbReference>
<dbReference type="RefSeq" id="WP_147926507.1">
    <property type="nucleotide sequence ID" value="NZ_VKAC01000006.1"/>
</dbReference>
<feature type="transmembrane region" description="Helical" evidence="2">
    <location>
        <begin position="69"/>
        <end position="95"/>
    </location>
</feature>
<proteinExistence type="predicted"/>
<accession>A0A5C8ZDB1</accession>
<evidence type="ECO:0000256" key="2">
    <source>
        <dbReference type="SAM" id="Phobius"/>
    </source>
</evidence>
<feature type="region of interest" description="Disordered" evidence="1">
    <location>
        <begin position="100"/>
        <end position="120"/>
    </location>
</feature>
<keyword evidence="2" id="KW-1133">Transmembrane helix</keyword>
<feature type="compositionally biased region" description="Low complexity" evidence="1">
    <location>
        <begin position="107"/>
        <end position="120"/>
    </location>
</feature>
<dbReference type="Proteomes" id="UP000321234">
    <property type="component" value="Unassembled WGS sequence"/>
</dbReference>
<keyword evidence="2" id="KW-0812">Transmembrane</keyword>
<protein>
    <submittedName>
        <fullName evidence="3">Uncharacterized protein</fullName>
    </submittedName>
</protein>
<reference evidence="3 4" key="1">
    <citation type="submission" date="2019-07" db="EMBL/GenBank/DDBJ databases">
        <title>Quadrisphaera sp. strain DD2A genome sequencing and assembly.</title>
        <authorList>
            <person name="Kim I."/>
        </authorList>
    </citation>
    <scope>NUCLEOTIDE SEQUENCE [LARGE SCALE GENOMIC DNA]</scope>
    <source>
        <strain evidence="3 4">DD2A</strain>
    </source>
</reference>
<keyword evidence="2" id="KW-0472">Membrane</keyword>
<feature type="compositionally biased region" description="Basic and acidic residues" evidence="1">
    <location>
        <begin position="1"/>
        <end position="26"/>
    </location>
</feature>
<comment type="caution">
    <text evidence="3">The sequence shown here is derived from an EMBL/GenBank/DDBJ whole genome shotgun (WGS) entry which is preliminary data.</text>
</comment>
<evidence type="ECO:0000256" key="1">
    <source>
        <dbReference type="SAM" id="MobiDB-lite"/>
    </source>
</evidence>